<dbReference type="GO" id="GO:0008610">
    <property type="term" value="P:lipid biosynthetic process"/>
    <property type="evidence" value="ECO:0007669"/>
    <property type="project" value="UniProtKB-ARBA"/>
</dbReference>
<accession>A0A0N7FUG1</accession>
<dbReference type="InterPro" id="IPR023213">
    <property type="entry name" value="CAT-like_dom_sf"/>
</dbReference>
<keyword evidence="4" id="KW-1185">Reference proteome</keyword>
<gene>
    <name evidence="3" type="ORF">ACH46_06775</name>
</gene>
<proteinExistence type="predicted"/>
<sequence>MDFLQILDAPIEPGGLVEWIPAVPGGLGSWRRDSRETSHNHEQHLRSAFEYRARTHREGGRESWLGVSIEFAEPLSIPSIRAAMIAYVNRHEVLRTHVVLKADHDGRYRTERYSTERETVHLKMSRIGWYTETPLLLEQVAGSFDRATAPLHWPAYRFATVARPHSFTLLFAADHSLVDGYSLVTAQYELTELYRASRDRRPPALEPAGSYLDFSDAQRRAADLEGPEHPAAQTWARFIAPYGGTFPPNPLLDDPPPAGTSPDDHEPPVIDHRPGGGAVEAAPPQPFQPSRTCLLLDDAGARRFEDFCERSGASTIGGLLGALSVAFRATTDADEFVVVMPRHTRTDAAWAHSLGWFVGLAPMAIDIHDTPDLVEAARRSTAAVTESKYGGALPFLRVADLIGVGGSPHMVVSYMDTRGTPRADVADAGGARVLRSHSYADDEVYVWVNRTPGGLRMHARYPAVGVDRVPRFLDLFARLLASTPAER</sequence>
<reference evidence="3 4" key="2">
    <citation type="journal article" date="2017" name="Int. J. Syst. Evol. Microbiol.">
        <title>Gordonia phthalatica sp. nov., a di-n-butyl phthalate-degrading bacterium isolated from activated sludge.</title>
        <authorList>
            <person name="Jin D."/>
            <person name="Kong X."/>
            <person name="Jia M."/>
            <person name="Yu X."/>
            <person name="Wang X."/>
            <person name="Zhuang X."/>
            <person name="Deng Y."/>
            <person name="Bai Z."/>
        </authorList>
    </citation>
    <scope>NUCLEOTIDE SEQUENCE [LARGE SCALE GENOMIC DNA]</scope>
    <source>
        <strain evidence="3 4">QH-11</strain>
    </source>
</reference>
<dbReference type="Pfam" id="PF00668">
    <property type="entry name" value="Condensation"/>
    <property type="match status" value="2"/>
</dbReference>
<dbReference type="AlphaFoldDB" id="A0A0N7FUG1"/>
<evidence type="ECO:0000313" key="4">
    <source>
        <dbReference type="Proteomes" id="UP000063789"/>
    </source>
</evidence>
<organism evidence="3 4">
    <name type="scientific">Gordonia phthalatica</name>
    <dbReference type="NCBI Taxonomy" id="1136941"/>
    <lineage>
        <taxon>Bacteria</taxon>
        <taxon>Bacillati</taxon>
        <taxon>Actinomycetota</taxon>
        <taxon>Actinomycetes</taxon>
        <taxon>Mycobacteriales</taxon>
        <taxon>Gordoniaceae</taxon>
        <taxon>Gordonia</taxon>
    </lineage>
</organism>
<dbReference type="Gene3D" id="3.30.559.10">
    <property type="entry name" value="Chloramphenicol acetyltransferase-like domain"/>
    <property type="match status" value="1"/>
</dbReference>
<dbReference type="SUPFAM" id="SSF52777">
    <property type="entry name" value="CoA-dependent acyltransferases"/>
    <property type="match status" value="2"/>
</dbReference>
<feature type="domain" description="Condensation" evidence="2">
    <location>
        <begin position="283"/>
        <end position="395"/>
    </location>
</feature>
<dbReference type="KEGG" id="goq:ACH46_06775"/>
<dbReference type="GO" id="GO:0044550">
    <property type="term" value="P:secondary metabolite biosynthetic process"/>
    <property type="evidence" value="ECO:0007669"/>
    <property type="project" value="TreeGrafter"/>
</dbReference>
<evidence type="ECO:0000259" key="2">
    <source>
        <dbReference type="Pfam" id="PF00668"/>
    </source>
</evidence>
<feature type="region of interest" description="Disordered" evidence="1">
    <location>
        <begin position="246"/>
        <end position="290"/>
    </location>
</feature>
<dbReference type="PANTHER" id="PTHR45527">
    <property type="entry name" value="NONRIBOSOMAL PEPTIDE SYNTHETASE"/>
    <property type="match status" value="1"/>
</dbReference>
<reference evidence="4" key="1">
    <citation type="submission" date="2015-06" db="EMBL/GenBank/DDBJ databases">
        <title>Complete genome sequence and metabolic analysis of phthalate degradation pathway in Gordonia sp. QH-11.</title>
        <authorList>
            <person name="Jin D."/>
            <person name="Kong X."/>
            <person name="Bai Z."/>
        </authorList>
    </citation>
    <scope>NUCLEOTIDE SEQUENCE [LARGE SCALE GENOMIC DNA]</scope>
    <source>
        <strain evidence="4">QH-11</strain>
    </source>
</reference>
<dbReference type="Proteomes" id="UP000063789">
    <property type="component" value="Chromosome"/>
</dbReference>
<protein>
    <submittedName>
        <fullName evidence="3">Condensation protein</fullName>
    </submittedName>
</protein>
<dbReference type="GO" id="GO:0043041">
    <property type="term" value="P:amino acid activation for nonribosomal peptide biosynthetic process"/>
    <property type="evidence" value="ECO:0007669"/>
    <property type="project" value="TreeGrafter"/>
</dbReference>
<dbReference type="InterPro" id="IPR001242">
    <property type="entry name" value="Condensation_dom"/>
</dbReference>
<dbReference type="STRING" id="1136941.ACH46_06775"/>
<dbReference type="Gene3D" id="3.30.559.30">
    <property type="entry name" value="Nonribosomal peptide synthetase, condensation domain"/>
    <property type="match status" value="1"/>
</dbReference>
<feature type="compositionally biased region" description="Basic and acidic residues" evidence="1">
    <location>
        <begin position="262"/>
        <end position="274"/>
    </location>
</feature>
<feature type="compositionally biased region" description="Pro residues" evidence="1">
    <location>
        <begin position="247"/>
        <end position="259"/>
    </location>
</feature>
<feature type="domain" description="Condensation" evidence="2">
    <location>
        <begin position="67"/>
        <end position="222"/>
    </location>
</feature>
<dbReference type="GO" id="GO:0005737">
    <property type="term" value="C:cytoplasm"/>
    <property type="evidence" value="ECO:0007669"/>
    <property type="project" value="TreeGrafter"/>
</dbReference>
<dbReference type="GO" id="GO:0031177">
    <property type="term" value="F:phosphopantetheine binding"/>
    <property type="evidence" value="ECO:0007669"/>
    <property type="project" value="TreeGrafter"/>
</dbReference>
<evidence type="ECO:0000313" key="3">
    <source>
        <dbReference type="EMBL" id="ALG84263.1"/>
    </source>
</evidence>
<dbReference type="RefSeq" id="WP_062392244.1">
    <property type="nucleotide sequence ID" value="NZ_CP011853.1"/>
</dbReference>
<dbReference type="GO" id="GO:0003824">
    <property type="term" value="F:catalytic activity"/>
    <property type="evidence" value="ECO:0007669"/>
    <property type="project" value="InterPro"/>
</dbReference>
<dbReference type="PANTHER" id="PTHR45527:SF1">
    <property type="entry name" value="FATTY ACID SYNTHASE"/>
    <property type="match status" value="1"/>
</dbReference>
<dbReference type="EMBL" id="CP011853">
    <property type="protein sequence ID" value="ALG84263.1"/>
    <property type="molecule type" value="Genomic_DNA"/>
</dbReference>
<evidence type="ECO:0000256" key="1">
    <source>
        <dbReference type="SAM" id="MobiDB-lite"/>
    </source>
</evidence>
<dbReference type="OrthoDB" id="9789603at2"/>
<dbReference type="PATRIC" id="fig|1136941.3.peg.1390"/>
<name>A0A0N7FUG1_9ACTN</name>